<name>A0A811GFB3_9GAMM</name>
<gene>
    <name evidence="1" type="ORF">SFB21_3199</name>
</gene>
<comment type="caution">
    <text evidence="1">The sequence shown here is derived from an EMBL/GenBank/DDBJ whole genome shotgun (WGS) entry which is preliminary data.</text>
</comment>
<proteinExistence type="predicted"/>
<accession>A0A811GFB3</accession>
<evidence type="ECO:0000313" key="1">
    <source>
        <dbReference type="EMBL" id="CAB1222989.1"/>
    </source>
</evidence>
<sequence length="87" mass="10042">MPKVYEKDYSYDVADHILAIIDQTNNNSSFNDYALSRLIEQNLVNKTFKYTYAANSDSFTRNQIDNGTSITENYTIQTDNNRSSSIR</sequence>
<protein>
    <submittedName>
        <fullName evidence="1">Uncharacterized protein</fullName>
    </submittedName>
</protein>
<dbReference type="AlphaFoldDB" id="A0A811GFB3"/>
<evidence type="ECO:0000313" key="2">
    <source>
        <dbReference type="Proteomes" id="UP000489961"/>
    </source>
</evidence>
<dbReference type="EMBL" id="CADDTS010000051">
    <property type="protein sequence ID" value="CAB1222989.1"/>
    <property type="molecule type" value="Genomic_DNA"/>
</dbReference>
<dbReference type="Proteomes" id="UP000489961">
    <property type="component" value="Unassembled WGS sequence"/>
</dbReference>
<organism evidence="1 2">
    <name type="scientific">Acinetobacter bouvetii</name>
    <dbReference type="NCBI Taxonomy" id="202951"/>
    <lineage>
        <taxon>Bacteria</taxon>
        <taxon>Pseudomonadati</taxon>
        <taxon>Pseudomonadota</taxon>
        <taxon>Gammaproteobacteria</taxon>
        <taxon>Moraxellales</taxon>
        <taxon>Moraxellaceae</taxon>
        <taxon>Acinetobacter</taxon>
    </lineage>
</organism>
<reference evidence="1 2" key="1">
    <citation type="submission" date="2020-02" db="EMBL/GenBank/DDBJ databases">
        <authorList>
            <person name="Chaudhuri R."/>
        </authorList>
    </citation>
    <scope>NUCLEOTIDE SEQUENCE [LARGE SCALE GENOMIC DNA]</scope>
    <source>
        <strain evidence="1">SFB21</strain>
    </source>
</reference>